<feature type="compositionally biased region" description="Basic and acidic residues" evidence="1">
    <location>
        <begin position="1044"/>
        <end position="1063"/>
    </location>
</feature>
<dbReference type="GeneID" id="119727591"/>
<feature type="compositionally biased region" description="Polar residues" evidence="1">
    <location>
        <begin position="1178"/>
        <end position="1196"/>
    </location>
</feature>
<accession>A0A913ZVE6</accession>
<feature type="compositionally biased region" description="Polar residues" evidence="1">
    <location>
        <begin position="1319"/>
        <end position="1331"/>
    </location>
</feature>
<feature type="compositionally biased region" description="Low complexity" evidence="1">
    <location>
        <begin position="1107"/>
        <end position="1122"/>
    </location>
</feature>
<name>A0A913ZVE6_PATMI</name>
<feature type="compositionally biased region" description="Basic and acidic residues" evidence="1">
    <location>
        <begin position="1199"/>
        <end position="1208"/>
    </location>
</feature>
<feature type="compositionally biased region" description="Polar residues" evidence="1">
    <location>
        <begin position="1276"/>
        <end position="1298"/>
    </location>
</feature>
<evidence type="ECO:0000256" key="1">
    <source>
        <dbReference type="SAM" id="MobiDB-lite"/>
    </source>
</evidence>
<dbReference type="EnsemblMetazoa" id="XM_038199536.1">
    <property type="protein sequence ID" value="XP_038055464.1"/>
    <property type="gene ID" value="LOC119727591"/>
</dbReference>
<dbReference type="OrthoDB" id="10071568at2759"/>
<reference evidence="2" key="1">
    <citation type="submission" date="2022-11" db="UniProtKB">
        <authorList>
            <consortium name="EnsemblMetazoa"/>
        </authorList>
    </citation>
    <scope>IDENTIFICATION</scope>
</reference>
<feature type="compositionally biased region" description="Polar residues" evidence="1">
    <location>
        <begin position="803"/>
        <end position="815"/>
    </location>
</feature>
<proteinExistence type="predicted"/>
<feature type="compositionally biased region" description="Acidic residues" evidence="1">
    <location>
        <begin position="621"/>
        <end position="633"/>
    </location>
</feature>
<feature type="region of interest" description="Disordered" evidence="1">
    <location>
        <begin position="578"/>
        <end position="1221"/>
    </location>
</feature>
<feature type="compositionally biased region" description="Low complexity" evidence="1">
    <location>
        <begin position="132"/>
        <end position="141"/>
    </location>
</feature>
<protein>
    <submittedName>
        <fullName evidence="2">Uncharacterized protein</fullName>
    </submittedName>
</protein>
<feature type="compositionally biased region" description="Basic and acidic residues" evidence="1">
    <location>
        <begin position="651"/>
        <end position="663"/>
    </location>
</feature>
<feature type="compositionally biased region" description="Acidic residues" evidence="1">
    <location>
        <begin position="757"/>
        <end position="795"/>
    </location>
</feature>
<dbReference type="RefSeq" id="XP_038055464.1">
    <property type="nucleotide sequence ID" value="XM_038199536.1"/>
</dbReference>
<keyword evidence="3" id="KW-1185">Reference proteome</keyword>
<feature type="region of interest" description="Disordered" evidence="1">
    <location>
        <begin position="165"/>
        <end position="184"/>
    </location>
</feature>
<feature type="compositionally biased region" description="Basic and acidic residues" evidence="1">
    <location>
        <begin position="716"/>
        <end position="733"/>
    </location>
</feature>
<feature type="compositionally biased region" description="Basic residues" evidence="1">
    <location>
        <begin position="1156"/>
        <end position="1166"/>
    </location>
</feature>
<sequence>MEKKANHFVRLLAKKLNEKEHEQSRVPTDIATVKQTFRNALNDLPKSPLKSELQGKAATYSRKLEALTKNGRSGNTKSINKGQKVQHESGEPTMRQDDKDLVTNDLRSSQMRREEARAPSSPKRSKKPPRKCSPNAHSSDSAAKDDGSDEERTDDTVAMATQSVSKMDVTSQHEPDGASASQSSSFAYNVCAKDAKSRVLESLAQLPSEERQRLAPHAYACLCSSNSFSEFLHSLQPDDKLRTTSDTMGLLQQEVLAGLGTSDAKVLIRTMADCLSGVILEADKVLETKDSSRLMELQGFILNFLQWAKMQHEFHGQKRDKQSQSLTNFEDLMAAILSIYVDISIVLSRNNPDTAEAEGRSTLSKILLLIGQSPIQQLNLLLQVTQPSARDCRFMMPIYKQMLMAKPSVMTNEAFIKYVCAVRFSRQVLREQTEPAVQDVLRDISNVAATAEPSIEFLQWLYSVAPDAYSSLPDSVKSTASLLVKYLTEQASRDYLDKLLDIVCDEENESQTLSYKDGRGDQSLPVTNSHANQADILETEGLFFKDTSRDEDLAQQVNSDPESVDALHSRLDELIEGIDQEDTSEDDENEEDVVVKPSNTKARSKFSSIRNGGDGNLTPSDSDDQSDYDEVDMDLSGTTSEQTVPESLSFEEQRYMLKSETQKATDASGAAKSDVGSTQRRRGKSRSQKTLSLSSKGDEEDVIVIPETQGYQQETESDRESFTTAKDNLDSTRESIVIDVDDEITFKVKASRHKAEEDGEVAEEDAGEEEEEMDDEDEIHLIENEADDDDQDEENDSGKGKDTSGQSCSETSPLKAQTRRLHTSQESGKTSSKKQEQVSDESNGGHKGMNLRSMSNARSQSSLLRFFTPISRNNEDSDSDSQPTRGTESGKHSQTDDVEVVPDSCSSADNETRSTKTDNGTFATPRRAKNLDSLQGVGTDSNPEESADASQPREKKNTAPATKKQNRLSRSARKTGSARKRMITSSDSDEEPARLPSPVFRRSKAGKQASKTSEQMTASVEDAVSKDNRQMQKECETASSDLQHPIDTEESTHASQPREEKDTTPGLKKHSRLSGSVRKVGSVRKRMVTSSDSDKEPAIPHSPVFRQSKTSKQASKTSEQKTPAVQDAVSEGIRRIREECATTSLDLGQPLVTRSASKKKQPKRKSLTITGGIKTRSLAVSTPRQPTKGAQSSTPAEKTASKSAEKRQGVSPLSPSKVKRAATFGDTYRILAGISADSQTDPGSLPASQSQKTSSKMPRLQPKALEEMFDKDTPSGRKQSAKKQTADVQVISGSSQESTKSKNDSPTERISKKTVARTPKSSQESSVSTQAKRLKKAKSTNDSNSPKAALKRRASLPSKEAMKSTKMKRKSTGTKT</sequence>
<dbReference type="OMA" id="EFLQWLY"/>
<evidence type="ECO:0000313" key="2">
    <source>
        <dbReference type="EnsemblMetazoa" id="XP_038055464.1"/>
    </source>
</evidence>
<feature type="compositionally biased region" description="Basic and acidic residues" evidence="1">
    <location>
        <begin position="1023"/>
        <end position="1036"/>
    </location>
</feature>
<feature type="compositionally biased region" description="Basic residues" evidence="1">
    <location>
        <begin position="964"/>
        <end position="982"/>
    </location>
</feature>
<organism evidence="2 3">
    <name type="scientific">Patiria miniata</name>
    <name type="common">Bat star</name>
    <name type="synonym">Asterina miniata</name>
    <dbReference type="NCBI Taxonomy" id="46514"/>
    <lineage>
        <taxon>Eukaryota</taxon>
        <taxon>Metazoa</taxon>
        <taxon>Echinodermata</taxon>
        <taxon>Eleutherozoa</taxon>
        <taxon>Asterozoa</taxon>
        <taxon>Asteroidea</taxon>
        <taxon>Valvatacea</taxon>
        <taxon>Valvatida</taxon>
        <taxon>Asterinidae</taxon>
        <taxon>Patiria</taxon>
    </lineage>
</organism>
<feature type="compositionally biased region" description="Acidic residues" evidence="1">
    <location>
        <begin position="578"/>
        <end position="592"/>
    </location>
</feature>
<feature type="region of interest" description="Disordered" evidence="1">
    <location>
        <begin position="1234"/>
        <end position="1376"/>
    </location>
</feature>
<feature type="compositionally biased region" description="Polar residues" evidence="1">
    <location>
        <begin position="70"/>
        <end position="83"/>
    </location>
</feature>
<feature type="compositionally biased region" description="Basic and acidic residues" evidence="1">
    <location>
        <begin position="1299"/>
        <end position="1311"/>
    </location>
</feature>
<dbReference type="Proteomes" id="UP000887568">
    <property type="component" value="Unplaced"/>
</dbReference>
<feature type="compositionally biased region" description="Polar residues" evidence="1">
    <location>
        <begin position="932"/>
        <end position="941"/>
    </location>
</feature>
<feature type="compositionally biased region" description="Polar residues" evidence="1">
    <location>
        <begin position="852"/>
        <end position="863"/>
    </location>
</feature>
<feature type="region of interest" description="Disordered" evidence="1">
    <location>
        <begin position="63"/>
        <end position="155"/>
    </location>
</feature>
<feature type="compositionally biased region" description="Basic and acidic residues" evidence="1">
    <location>
        <begin position="1264"/>
        <end position="1275"/>
    </location>
</feature>
<feature type="compositionally biased region" description="Polar residues" evidence="1">
    <location>
        <begin position="1236"/>
        <end position="1256"/>
    </location>
</feature>
<feature type="compositionally biased region" description="Polar residues" evidence="1">
    <location>
        <begin position="597"/>
        <end position="610"/>
    </location>
</feature>
<evidence type="ECO:0000313" key="3">
    <source>
        <dbReference type="Proteomes" id="UP000887568"/>
    </source>
</evidence>
<feature type="compositionally biased region" description="Basic residues" evidence="1">
    <location>
        <begin position="1365"/>
        <end position="1376"/>
    </location>
</feature>
<feature type="compositionally biased region" description="Polar residues" evidence="1">
    <location>
        <begin position="1009"/>
        <end position="1018"/>
    </location>
</feature>
<feature type="compositionally biased region" description="Polar residues" evidence="1">
    <location>
        <begin position="636"/>
        <end position="646"/>
    </location>
</feature>
<feature type="compositionally biased region" description="Basic and acidic residues" evidence="1">
    <location>
        <begin position="85"/>
        <end position="102"/>
    </location>
</feature>